<name>B8J6F8_ANAD2</name>
<keyword evidence="2" id="KW-0479">Metal-binding</keyword>
<dbReference type="GO" id="GO:0051539">
    <property type="term" value="F:4 iron, 4 sulfur cluster binding"/>
    <property type="evidence" value="ECO:0007669"/>
    <property type="project" value="UniProtKB-KW"/>
</dbReference>
<dbReference type="Gene3D" id="3.30.70.20">
    <property type="match status" value="2"/>
</dbReference>
<evidence type="ECO:0000259" key="5">
    <source>
        <dbReference type="PROSITE" id="PS51379"/>
    </source>
</evidence>
<feature type="domain" description="4Fe-4S ferredoxin-type" evidence="5">
    <location>
        <begin position="93"/>
        <end position="124"/>
    </location>
</feature>
<dbReference type="InterPro" id="IPR017900">
    <property type="entry name" value="4Fe4S_Fe_S_CS"/>
</dbReference>
<proteinExistence type="predicted"/>
<dbReference type="InterPro" id="IPR017896">
    <property type="entry name" value="4Fe4S_Fe-S-bd"/>
</dbReference>
<keyword evidence="7" id="KW-1185">Reference proteome</keyword>
<reference evidence="6" key="1">
    <citation type="submission" date="2009-01" db="EMBL/GenBank/DDBJ databases">
        <title>Complete sequence of Anaeromyxobacter dehalogenans 2CP-1.</title>
        <authorList>
            <consortium name="US DOE Joint Genome Institute"/>
            <person name="Lucas S."/>
            <person name="Copeland A."/>
            <person name="Lapidus A."/>
            <person name="Glavina del Rio T."/>
            <person name="Dalin E."/>
            <person name="Tice H."/>
            <person name="Bruce D."/>
            <person name="Goodwin L."/>
            <person name="Pitluck S."/>
            <person name="Saunders E."/>
            <person name="Brettin T."/>
            <person name="Detter J.C."/>
            <person name="Han C."/>
            <person name="Larimer F."/>
            <person name="Land M."/>
            <person name="Hauser L."/>
            <person name="Kyrpides N."/>
            <person name="Ovchinnikova G."/>
            <person name="Beliaev A.S."/>
            <person name="Richardson P."/>
        </authorList>
    </citation>
    <scope>NUCLEOTIDE SEQUENCE</scope>
    <source>
        <strain evidence="6">2CP-1</strain>
    </source>
</reference>
<evidence type="ECO:0000313" key="6">
    <source>
        <dbReference type="EMBL" id="ACL65139.1"/>
    </source>
</evidence>
<evidence type="ECO:0000256" key="4">
    <source>
        <dbReference type="ARBA" id="ARBA00023014"/>
    </source>
</evidence>
<feature type="domain" description="4Fe-4S ferredoxin-type" evidence="5">
    <location>
        <begin position="125"/>
        <end position="154"/>
    </location>
</feature>
<sequence length="258" mass="27403">MRRLSRRSALRLGAAAAVVTATRRADALGPEVEDGEGPAFRGDPARRWTMIVDLRRCVGCQSCTVSCAVENAVPAGSFRTVVSEYEVVRGGAARRVMVPRLCNHCESPACTTVCPTQATCRRADGVVVVNNTRCVGCAACVQACPYEGRFLNRETGTADKCTWCAHRIDQGLLPACVETCVGGARVFGDLADPGSAVSRLVREQPLQALQPAMGTNPRVRYVALDAEVAARPDAARPTLWDAEDLGIEATTRVAGEGA</sequence>
<dbReference type="PANTHER" id="PTHR43177">
    <property type="entry name" value="PROTEIN NRFC"/>
    <property type="match status" value="1"/>
</dbReference>
<dbReference type="AlphaFoldDB" id="B8J6F8"/>
<feature type="domain" description="4Fe-4S ferredoxin-type" evidence="5">
    <location>
        <begin position="48"/>
        <end position="78"/>
    </location>
</feature>
<evidence type="ECO:0000256" key="2">
    <source>
        <dbReference type="ARBA" id="ARBA00022723"/>
    </source>
</evidence>
<dbReference type="Proteomes" id="UP000007089">
    <property type="component" value="Chromosome"/>
</dbReference>
<gene>
    <name evidence="6" type="ordered locus">A2cp1_1797</name>
</gene>
<accession>B8J6F8</accession>
<dbReference type="InterPro" id="IPR050954">
    <property type="entry name" value="ET_IronSulfur_Cluster-Binding"/>
</dbReference>
<keyword evidence="3" id="KW-0408">Iron</keyword>
<dbReference type="CDD" id="cd10551">
    <property type="entry name" value="PsrB"/>
    <property type="match status" value="1"/>
</dbReference>
<evidence type="ECO:0000256" key="3">
    <source>
        <dbReference type="ARBA" id="ARBA00023004"/>
    </source>
</evidence>
<dbReference type="HOGENOM" id="CLU_043374_1_3_7"/>
<dbReference type="PROSITE" id="PS51379">
    <property type="entry name" value="4FE4S_FER_2"/>
    <property type="match status" value="3"/>
</dbReference>
<evidence type="ECO:0000256" key="1">
    <source>
        <dbReference type="ARBA" id="ARBA00022485"/>
    </source>
</evidence>
<organism evidence="6 7">
    <name type="scientific">Anaeromyxobacter dehalogenans (strain ATCC BAA-258 / DSM 21875 / 2CP-1)</name>
    <dbReference type="NCBI Taxonomy" id="455488"/>
    <lineage>
        <taxon>Bacteria</taxon>
        <taxon>Pseudomonadati</taxon>
        <taxon>Myxococcota</taxon>
        <taxon>Myxococcia</taxon>
        <taxon>Myxococcales</taxon>
        <taxon>Cystobacterineae</taxon>
        <taxon>Anaeromyxobacteraceae</taxon>
        <taxon>Anaeromyxobacter</taxon>
    </lineage>
</organism>
<protein>
    <submittedName>
        <fullName evidence="6">4Fe-4S ferredoxin iron-sulfur binding domain protein</fullName>
    </submittedName>
</protein>
<evidence type="ECO:0000313" key="7">
    <source>
        <dbReference type="Proteomes" id="UP000007089"/>
    </source>
</evidence>
<dbReference type="PROSITE" id="PS00198">
    <property type="entry name" value="4FE4S_FER_1"/>
    <property type="match status" value="1"/>
</dbReference>
<keyword evidence="4" id="KW-0411">Iron-sulfur</keyword>
<dbReference type="EMBL" id="CP001359">
    <property type="protein sequence ID" value="ACL65139.1"/>
    <property type="molecule type" value="Genomic_DNA"/>
</dbReference>
<keyword evidence="1" id="KW-0004">4Fe-4S</keyword>
<dbReference type="RefSeq" id="WP_012633063.1">
    <property type="nucleotide sequence ID" value="NC_011891.1"/>
</dbReference>
<dbReference type="KEGG" id="acp:A2cp1_1797"/>
<dbReference type="PANTHER" id="PTHR43177:SF9">
    <property type="entry name" value="PROTEIN NRFC"/>
    <property type="match status" value="1"/>
</dbReference>
<dbReference type="GO" id="GO:0046872">
    <property type="term" value="F:metal ion binding"/>
    <property type="evidence" value="ECO:0007669"/>
    <property type="project" value="UniProtKB-KW"/>
</dbReference>
<dbReference type="Pfam" id="PF13247">
    <property type="entry name" value="Fer4_11"/>
    <property type="match status" value="1"/>
</dbReference>
<dbReference type="InterPro" id="IPR006311">
    <property type="entry name" value="TAT_signal"/>
</dbReference>
<dbReference type="PROSITE" id="PS51318">
    <property type="entry name" value="TAT"/>
    <property type="match status" value="1"/>
</dbReference>
<dbReference type="SUPFAM" id="SSF54862">
    <property type="entry name" value="4Fe-4S ferredoxins"/>
    <property type="match status" value="1"/>
</dbReference>